<keyword evidence="2" id="KW-1185">Reference proteome</keyword>
<keyword evidence="1" id="KW-1133">Transmembrane helix</keyword>
<sequence>MSDPISPIVSHPLIISIASAIVLCDIPFLLLIFVNRHLRKQKELIIVGFVCIADTAHALGTLLAGVLRLWLFLNDRLCEFIAVTKPVHYRALDERFTFGVMGGALNVLLITLQHDEVLNVLRAKFKRTREGAKIASSVIPSTASRSSKGHGYVEGS</sequence>
<keyword evidence="1" id="KW-0812">Transmembrane</keyword>
<feature type="transmembrane region" description="Helical" evidence="1">
    <location>
        <begin position="46"/>
        <end position="71"/>
    </location>
</feature>
<evidence type="ECO:0000313" key="3">
    <source>
        <dbReference type="WBParaSite" id="MBELARI_LOCUS15006"/>
    </source>
</evidence>
<proteinExistence type="predicted"/>
<feature type="transmembrane region" description="Helical" evidence="1">
    <location>
        <begin position="12"/>
        <end position="34"/>
    </location>
</feature>
<dbReference type="AlphaFoldDB" id="A0AAF3EM23"/>
<organism evidence="2 3">
    <name type="scientific">Mesorhabditis belari</name>
    <dbReference type="NCBI Taxonomy" id="2138241"/>
    <lineage>
        <taxon>Eukaryota</taxon>
        <taxon>Metazoa</taxon>
        <taxon>Ecdysozoa</taxon>
        <taxon>Nematoda</taxon>
        <taxon>Chromadorea</taxon>
        <taxon>Rhabditida</taxon>
        <taxon>Rhabditina</taxon>
        <taxon>Rhabditomorpha</taxon>
        <taxon>Rhabditoidea</taxon>
        <taxon>Rhabditidae</taxon>
        <taxon>Mesorhabditinae</taxon>
        <taxon>Mesorhabditis</taxon>
    </lineage>
</organism>
<accession>A0AAF3EM23</accession>
<protein>
    <submittedName>
        <fullName evidence="3">Uncharacterized protein</fullName>
    </submittedName>
</protein>
<reference evidence="3" key="1">
    <citation type="submission" date="2024-02" db="UniProtKB">
        <authorList>
            <consortium name="WormBaseParasite"/>
        </authorList>
    </citation>
    <scope>IDENTIFICATION</scope>
</reference>
<dbReference type="WBParaSite" id="MBELARI_LOCUS15006">
    <property type="protein sequence ID" value="MBELARI_LOCUS15006"/>
    <property type="gene ID" value="MBELARI_LOCUS15006"/>
</dbReference>
<name>A0AAF3EM23_9BILA</name>
<evidence type="ECO:0000313" key="2">
    <source>
        <dbReference type="Proteomes" id="UP000887575"/>
    </source>
</evidence>
<keyword evidence="1" id="KW-0472">Membrane</keyword>
<dbReference type="Proteomes" id="UP000887575">
    <property type="component" value="Unassembled WGS sequence"/>
</dbReference>
<evidence type="ECO:0000256" key="1">
    <source>
        <dbReference type="SAM" id="Phobius"/>
    </source>
</evidence>